<keyword evidence="4 7" id="KW-1133">Transmembrane helix</keyword>
<evidence type="ECO:0000256" key="3">
    <source>
        <dbReference type="ARBA" id="ARBA00022729"/>
    </source>
</evidence>
<dbReference type="EMBL" id="CAADHO010000001">
    <property type="protein sequence ID" value="VFQ43250.1"/>
    <property type="molecule type" value="Genomic_DNA"/>
</dbReference>
<sequence>MKIKALITACLLFSAAPAAAQTLYITDRINATFRGGPGTEYSILRGLPSGTAVEVVEDGEKWTRVTVDGEAEGWVLTQWLVPTPTKGVLLDKLQAKHDRVLKSRTELKGQLAELKKENNELKKNLTDTEKRATESGQAYQELKKKSGNFLQLEEDYKETKNQLANLSKKADILNDRLAKKNMIWFLAGAGVLLVGFIIGSSSRKKRSSYY</sequence>
<evidence type="ECO:0000256" key="1">
    <source>
        <dbReference type="ARBA" id="ARBA00004167"/>
    </source>
</evidence>
<dbReference type="RefSeq" id="WP_180137425.1">
    <property type="nucleotide sequence ID" value="NZ_CAADHO010000001.1"/>
</dbReference>
<dbReference type="SMART" id="SM00287">
    <property type="entry name" value="SH3b"/>
    <property type="match status" value="1"/>
</dbReference>
<feature type="signal peptide" evidence="8">
    <location>
        <begin position="1"/>
        <end position="20"/>
    </location>
</feature>
<evidence type="ECO:0000256" key="8">
    <source>
        <dbReference type="SAM" id="SignalP"/>
    </source>
</evidence>
<evidence type="ECO:0000256" key="6">
    <source>
        <dbReference type="SAM" id="Coils"/>
    </source>
</evidence>
<feature type="coiled-coil region" evidence="6">
    <location>
        <begin position="90"/>
        <end position="176"/>
    </location>
</feature>
<name>A0A4U8YIR1_9BACT</name>
<dbReference type="InterPro" id="IPR003646">
    <property type="entry name" value="SH3-like_bac-type"/>
</dbReference>
<protein>
    <submittedName>
        <fullName evidence="10">Sh3 domain protein</fullName>
    </submittedName>
</protein>
<keyword evidence="5 7" id="KW-0472">Membrane</keyword>
<feature type="chain" id="PRO_5020448634" evidence="8">
    <location>
        <begin position="21"/>
        <end position="210"/>
    </location>
</feature>
<evidence type="ECO:0000259" key="9">
    <source>
        <dbReference type="PROSITE" id="PS51781"/>
    </source>
</evidence>
<keyword evidence="2 7" id="KW-0812">Transmembrane</keyword>
<evidence type="ECO:0000256" key="7">
    <source>
        <dbReference type="SAM" id="Phobius"/>
    </source>
</evidence>
<evidence type="ECO:0000313" key="11">
    <source>
        <dbReference type="Proteomes" id="UP000507962"/>
    </source>
</evidence>
<dbReference type="InterPro" id="IPR016476">
    <property type="entry name" value="SH3_dom_pro"/>
</dbReference>
<organism evidence="10 11">
    <name type="scientific">Desulfoluna butyratoxydans</name>
    <dbReference type="NCBI Taxonomy" id="231438"/>
    <lineage>
        <taxon>Bacteria</taxon>
        <taxon>Pseudomonadati</taxon>
        <taxon>Thermodesulfobacteriota</taxon>
        <taxon>Desulfobacteria</taxon>
        <taxon>Desulfobacterales</taxon>
        <taxon>Desulfolunaceae</taxon>
        <taxon>Desulfoluna</taxon>
    </lineage>
</organism>
<evidence type="ECO:0000256" key="5">
    <source>
        <dbReference type="ARBA" id="ARBA00023136"/>
    </source>
</evidence>
<keyword evidence="3 8" id="KW-0732">Signal</keyword>
<dbReference type="PROSITE" id="PS51781">
    <property type="entry name" value="SH3B"/>
    <property type="match status" value="1"/>
</dbReference>
<dbReference type="Proteomes" id="UP000507962">
    <property type="component" value="Unassembled WGS sequence"/>
</dbReference>
<dbReference type="NCBIfam" id="TIGR04211">
    <property type="entry name" value="SH3_and_anchor"/>
    <property type="match status" value="1"/>
</dbReference>
<evidence type="ECO:0000256" key="2">
    <source>
        <dbReference type="ARBA" id="ARBA00022692"/>
    </source>
</evidence>
<accession>A0A4U8YIR1</accession>
<feature type="domain" description="SH3b" evidence="9">
    <location>
        <begin position="20"/>
        <end position="84"/>
    </location>
</feature>
<dbReference type="GO" id="GO:0016020">
    <property type="term" value="C:membrane"/>
    <property type="evidence" value="ECO:0007669"/>
    <property type="project" value="UniProtKB-SubCell"/>
</dbReference>
<dbReference type="AlphaFoldDB" id="A0A4U8YIR1"/>
<keyword evidence="11" id="KW-1185">Reference proteome</keyword>
<evidence type="ECO:0000256" key="4">
    <source>
        <dbReference type="ARBA" id="ARBA00022989"/>
    </source>
</evidence>
<dbReference type="Gene3D" id="2.30.30.40">
    <property type="entry name" value="SH3 Domains"/>
    <property type="match status" value="1"/>
</dbReference>
<dbReference type="Pfam" id="PF08239">
    <property type="entry name" value="SH3_3"/>
    <property type="match status" value="1"/>
</dbReference>
<reference evidence="10 11" key="1">
    <citation type="submission" date="2019-03" db="EMBL/GenBank/DDBJ databases">
        <authorList>
            <person name="Nijsse B."/>
        </authorList>
    </citation>
    <scope>NUCLEOTIDE SEQUENCE [LARGE SCALE GENOMIC DNA]</scope>
    <source>
        <strain evidence="10">Desulfoluna butyratoxydans MSL71</strain>
    </source>
</reference>
<comment type="subcellular location">
    <subcellularLocation>
        <location evidence="1">Membrane</location>
        <topology evidence="1">Single-pass membrane protein</topology>
    </subcellularLocation>
</comment>
<evidence type="ECO:0000313" key="10">
    <source>
        <dbReference type="EMBL" id="VFQ43250.1"/>
    </source>
</evidence>
<feature type="transmembrane region" description="Helical" evidence="7">
    <location>
        <begin position="182"/>
        <end position="200"/>
    </location>
</feature>
<keyword evidence="6" id="KW-0175">Coiled coil</keyword>
<gene>
    <name evidence="10" type="ORF">MSL71_8780</name>
</gene>
<proteinExistence type="predicted"/>